<dbReference type="EMBL" id="JAJJMB010004448">
    <property type="protein sequence ID" value="KAI3942943.1"/>
    <property type="molecule type" value="Genomic_DNA"/>
</dbReference>
<organism evidence="1 2">
    <name type="scientific">Papaver atlanticum</name>
    <dbReference type="NCBI Taxonomy" id="357466"/>
    <lineage>
        <taxon>Eukaryota</taxon>
        <taxon>Viridiplantae</taxon>
        <taxon>Streptophyta</taxon>
        <taxon>Embryophyta</taxon>
        <taxon>Tracheophyta</taxon>
        <taxon>Spermatophyta</taxon>
        <taxon>Magnoliopsida</taxon>
        <taxon>Ranunculales</taxon>
        <taxon>Papaveraceae</taxon>
        <taxon>Papaveroideae</taxon>
        <taxon>Papaver</taxon>
    </lineage>
</organism>
<gene>
    <name evidence="1" type="ORF">MKW98_005455</name>
</gene>
<proteinExistence type="predicted"/>
<dbReference type="Proteomes" id="UP001202328">
    <property type="component" value="Unassembled WGS sequence"/>
</dbReference>
<comment type="caution">
    <text evidence="1">The sequence shown here is derived from an EMBL/GenBank/DDBJ whole genome shotgun (WGS) entry which is preliminary data.</text>
</comment>
<keyword evidence="2" id="KW-1185">Reference proteome</keyword>
<sequence>MSCFRKRRLDSPCEPSMKDDTLLFWILIPPAEKSASDLNLIQETVTMRYSQQERHQIQPHIQQQVFK</sequence>
<evidence type="ECO:0000313" key="2">
    <source>
        <dbReference type="Proteomes" id="UP001202328"/>
    </source>
</evidence>
<name>A0AAD4XQB3_9MAGN</name>
<protein>
    <submittedName>
        <fullName evidence="1">Uncharacterized protein</fullName>
    </submittedName>
</protein>
<accession>A0AAD4XQB3</accession>
<dbReference type="AlphaFoldDB" id="A0AAD4XQB3"/>
<evidence type="ECO:0000313" key="1">
    <source>
        <dbReference type="EMBL" id="KAI3942943.1"/>
    </source>
</evidence>
<reference evidence="1" key="1">
    <citation type="submission" date="2022-04" db="EMBL/GenBank/DDBJ databases">
        <title>A functionally conserved STORR gene fusion in Papaver species that diverged 16.8 million years ago.</title>
        <authorList>
            <person name="Catania T."/>
        </authorList>
    </citation>
    <scope>NUCLEOTIDE SEQUENCE</scope>
    <source>
        <strain evidence="1">S-188037</strain>
    </source>
</reference>